<name>A0A2A6D035_PRIPA</name>
<feature type="region of interest" description="Disordered" evidence="8">
    <location>
        <begin position="90"/>
        <end position="145"/>
    </location>
</feature>
<keyword evidence="2" id="KW-0217">Developmental protein</keyword>
<dbReference type="Proteomes" id="UP000005239">
    <property type="component" value="Unassembled WGS sequence"/>
</dbReference>
<sequence length="216" mass="25014">MVDSVPGAYNPFVFPSPLQFQYFQSPVTSTRPMDRRAANGRRERMTYDRNQLKTLEDQFKLTPYPDASKREQLAKILHLEENRIQVWFKNRRAKQRGQAKASTPGGREDGGSSSVSPKDQQPRFKPVSELPFIPMPTPPKEEEDTKIEASAFTSIKKDEEMIIPSQPILPPNMEAQMQWANYCQMFPMHYYNTSSIDYSNFVGQPYSYPPQYPMNF</sequence>
<keyword evidence="4 6" id="KW-0371">Homeobox</keyword>
<evidence type="ECO:0000256" key="4">
    <source>
        <dbReference type="ARBA" id="ARBA00023155"/>
    </source>
</evidence>
<dbReference type="PROSITE" id="PS50071">
    <property type="entry name" value="HOMEOBOX_2"/>
    <property type="match status" value="1"/>
</dbReference>
<keyword evidence="3 6" id="KW-0238">DNA-binding</keyword>
<comment type="subcellular location">
    <subcellularLocation>
        <location evidence="1 6 7">Nucleus</location>
    </subcellularLocation>
</comment>
<dbReference type="Pfam" id="PF00046">
    <property type="entry name" value="Homeodomain"/>
    <property type="match status" value="1"/>
</dbReference>
<dbReference type="Gene3D" id="1.10.10.60">
    <property type="entry name" value="Homeodomain-like"/>
    <property type="match status" value="1"/>
</dbReference>
<accession>A0A8R1YJR1</accession>
<dbReference type="InterPro" id="IPR009057">
    <property type="entry name" value="Homeodomain-like_sf"/>
</dbReference>
<dbReference type="PANTHER" id="PTHR45793:SF5">
    <property type="entry name" value="HOMEOTIC PROTEIN OCELLILESS"/>
    <property type="match status" value="1"/>
</dbReference>
<evidence type="ECO:0000313" key="10">
    <source>
        <dbReference type="Proteomes" id="UP000005239"/>
    </source>
</evidence>
<dbReference type="GO" id="GO:0000981">
    <property type="term" value="F:DNA-binding transcription factor activity, RNA polymerase II-specific"/>
    <property type="evidence" value="ECO:0000318"/>
    <property type="project" value="GO_Central"/>
</dbReference>
<dbReference type="GO" id="GO:0005634">
    <property type="term" value="C:nucleus"/>
    <property type="evidence" value="ECO:0000318"/>
    <property type="project" value="GO_Central"/>
</dbReference>
<gene>
    <name evidence="9" type="primary">WBGene00116854</name>
</gene>
<feature type="DNA-binding region" description="Homeobox" evidence="6">
    <location>
        <begin position="40"/>
        <end position="99"/>
    </location>
</feature>
<dbReference type="EnsemblMetazoa" id="PPA27300.1">
    <property type="protein sequence ID" value="PPA27300.1"/>
    <property type="gene ID" value="WBGene00116854"/>
</dbReference>
<dbReference type="InterPro" id="IPR001356">
    <property type="entry name" value="HD"/>
</dbReference>
<evidence type="ECO:0000256" key="8">
    <source>
        <dbReference type="SAM" id="MobiDB-lite"/>
    </source>
</evidence>
<evidence type="ECO:0000256" key="3">
    <source>
        <dbReference type="ARBA" id="ARBA00023125"/>
    </source>
</evidence>
<evidence type="ECO:0000256" key="6">
    <source>
        <dbReference type="PROSITE-ProRule" id="PRU00108"/>
    </source>
</evidence>
<dbReference type="SUPFAM" id="SSF46689">
    <property type="entry name" value="Homeodomain-like"/>
    <property type="match status" value="1"/>
</dbReference>
<dbReference type="OrthoDB" id="6159439at2759"/>
<evidence type="ECO:0000313" key="9">
    <source>
        <dbReference type="EnsemblMetazoa" id="PPA27300.1"/>
    </source>
</evidence>
<reference evidence="9" key="2">
    <citation type="submission" date="2022-06" db="UniProtKB">
        <authorList>
            <consortium name="EnsemblMetazoa"/>
        </authorList>
    </citation>
    <scope>IDENTIFICATION</scope>
    <source>
        <strain evidence="9">PS312</strain>
    </source>
</reference>
<dbReference type="SMART" id="SM00389">
    <property type="entry name" value="HOX"/>
    <property type="match status" value="1"/>
</dbReference>
<dbReference type="CDD" id="cd00086">
    <property type="entry name" value="homeodomain"/>
    <property type="match status" value="1"/>
</dbReference>
<protein>
    <submittedName>
        <fullName evidence="9">Homeobox domain-containing protein</fullName>
    </submittedName>
</protein>
<dbReference type="AlphaFoldDB" id="A0A2A6D035"/>
<dbReference type="InterPro" id="IPR017970">
    <property type="entry name" value="Homeobox_CS"/>
</dbReference>
<keyword evidence="5 6" id="KW-0539">Nucleus</keyword>
<evidence type="ECO:0000256" key="2">
    <source>
        <dbReference type="ARBA" id="ARBA00022473"/>
    </source>
</evidence>
<evidence type="ECO:0000256" key="5">
    <source>
        <dbReference type="ARBA" id="ARBA00023242"/>
    </source>
</evidence>
<keyword evidence="10" id="KW-1185">Reference proteome</keyword>
<accession>A0A2A6D035</accession>
<evidence type="ECO:0000256" key="1">
    <source>
        <dbReference type="ARBA" id="ARBA00004123"/>
    </source>
</evidence>
<dbReference type="GO" id="GO:0000978">
    <property type="term" value="F:RNA polymerase II cis-regulatory region sequence-specific DNA binding"/>
    <property type="evidence" value="ECO:0000318"/>
    <property type="project" value="GO_Central"/>
</dbReference>
<proteinExistence type="predicted"/>
<dbReference type="PROSITE" id="PS00027">
    <property type="entry name" value="HOMEOBOX_1"/>
    <property type="match status" value="1"/>
</dbReference>
<evidence type="ECO:0000256" key="7">
    <source>
        <dbReference type="RuleBase" id="RU000682"/>
    </source>
</evidence>
<reference evidence="10" key="1">
    <citation type="journal article" date="2008" name="Nat. Genet.">
        <title>The Pristionchus pacificus genome provides a unique perspective on nematode lifestyle and parasitism.</title>
        <authorList>
            <person name="Dieterich C."/>
            <person name="Clifton S.W."/>
            <person name="Schuster L.N."/>
            <person name="Chinwalla A."/>
            <person name="Delehaunty K."/>
            <person name="Dinkelacker I."/>
            <person name="Fulton L."/>
            <person name="Fulton R."/>
            <person name="Godfrey J."/>
            <person name="Minx P."/>
            <person name="Mitreva M."/>
            <person name="Roeseler W."/>
            <person name="Tian H."/>
            <person name="Witte H."/>
            <person name="Yang S.P."/>
            <person name="Wilson R.K."/>
            <person name="Sommer R.J."/>
        </authorList>
    </citation>
    <scope>NUCLEOTIDE SEQUENCE [LARGE SCALE GENOMIC DNA]</scope>
    <source>
        <strain evidence="10">PS312</strain>
    </source>
</reference>
<dbReference type="GO" id="GO:0006357">
    <property type="term" value="P:regulation of transcription by RNA polymerase II"/>
    <property type="evidence" value="ECO:0000318"/>
    <property type="project" value="GO_Central"/>
</dbReference>
<dbReference type="PANTHER" id="PTHR45793">
    <property type="entry name" value="HOMEOBOX PROTEIN"/>
    <property type="match status" value="1"/>
</dbReference>
<organism evidence="9 10">
    <name type="scientific">Pristionchus pacificus</name>
    <name type="common">Parasitic nematode worm</name>
    <dbReference type="NCBI Taxonomy" id="54126"/>
    <lineage>
        <taxon>Eukaryota</taxon>
        <taxon>Metazoa</taxon>
        <taxon>Ecdysozoa</taxon>
        <taxon>Nematoda</taxon>
        <taxon>Chromadorea</taxon>
        <taxon>Rhabditida</taxon>
        <taxon>Rhabditina</taxon>
        <taxon>Diplogasteromorpha</taxon>
        <taxon>Diplogasteroidea</taxon>
        <taxon>Neodiplogasteridae</taxon>
        <taxon>Pristionchus</taxon>
    </lineage>
</organism>